<feature type="transmembrane region" description="Helical" evidence="6">
    <location>
        <begin position="122"/>
        <end position="143"/>
    </location>
</feature>
<feature type="transmembrane region" description="Helical" evidence="6">
    <location>
        <begin position="346"/>
        <end position="365"/>
    </location>
</feature>
<evidence type="ECO:0000313" key="8">
    <source>
        <dbReference type="EMBL" id="CAJ0702807.1"/>
    </source>
</evidence>
<evidence type="ECO:0000256" key="5">
    <source>
        <dbReference type="ARBA" id="ARBA00023136"/>
    </source>
</evidence>
<dbReference type="EMBL" id="CATWAF010000005">
    <property type="protein sequence ID" value="CAJ0702807.1"/>
    <property type="molecule type" value="Genomic_DNA"/>
</dbReference>
<dbReference type="SUPFAM" id="SSF103473">
    <property type="entry name" value="MFS general substrate transporter"/>
    <property type="match status" value="1"/>
</dbReference>
<feature type="domain" description="Major facilitator superfamily (MFS) profile" evidence="7">
    <location>
        <begin position="31"/>
        <end position="436"/>
    </location>
</feature>
<dbReference type="PANTHER" id="PTHR43791:SF36">
    <property type="entry name" value="TRANSPORTER, PUTATIVE (AFU_ORTHOLOGUE AFUA_6G08340)-RELATED"/>
    <property type="match status" value="1"/>
</dbReference>
<reference evidence="8 9" key="1">
    <citation type="submission" date="2023-07" db="EMBL/GenBank/DDBJ databases">
        <authorList>
            <person name="Peeters C."/>
        </authorList>
    </citation>
    <scope>NUCLEOTIDE SEQUENCE [LARGE SCALE GENOMIC DNA]</scope>
    <source>
        <strain evidence="8 9">LMG 18091</strain>
    </source>
</reference>
<accession>A0AAD2EUJ4</accession>
<dbReference type="RefSeq" id="WP_316870979.1">
    <property type="nucleotide sequence ID" value="NZ_CATWAF010000005.1"/>
</dbReference>
<comment type="subcellular location">
    <subcellularLocation>
        <location evidence="1">Membrane</location>
        <topology evidence="1">Multi-pass membrane protein</topology>
    </subcellularLocation>
</comment>
<dbReference type="InterPro" id="IPR011701">
    <property type="entry name" value="MFS"/>
</dbReference>
<feature type="transmembrane region" description="Helical" evidence="6">
    <location>
        <begin position="27"/>
        <end position="45"/>
    </location>
</feature>
<dbReference type="CDD" id="cd17319">
    <property type="entry name" value="MFS_ExuT_GudP_like"/>
    <property type="match status" value="1"/>
</dbReference>
<proteinExistence type="predicted"/>
<dbReference type="GO" id="GO:0016020">
    <property type="term" value="C:membrane"/>
    <property type="evidence" value="ECO:0007669"/>
    <property type="project" value="UniProtKB-SubCell"/>
</dbReference>
<feature type="transmembrane region" description="Helical" evidence="6">
    <location>
        <begin position="291"/>
        <end position="309"/>
    </location>
</feature>
<dbReference type="InterPro" id="IPR020846">
    <property type="entry name" value="MFS_dom"/>
</dbReference>
<dbReference type="InterPro" id="IPR036259">
    <property type="entry name" value="MFS_trans_sf"/>
</dbReference>
<organism evidence="8 9">
    <name type="scientific">Ralstonia wenshanensis</name>
    <dbReference type="NCBI Taxonomy" id="2842456"/>
    <lineage>
        <taxon>Bacteria</taxon>
        <taxon>Pseudomonadati</taxon>
        <taxon>Pseudomonadota</taxon>
        <taxon>Betaproteobacteria</taxon>
        <taxon>Burkholderiales</taxon>
        <taxon>Burkholderiaceae</taxon>
        <taxon>Ralstonia</taxon>
    </lineage>
</organism>
<evidence type="ECO:0000256" key="3">
    <source>
        <dbReference type="ARBA" id="ARBA00022692"/>
    </source>
</evidence>
<feature type="transmembrane region" description="Helical" evidence="6">
    <location>
        <begin position="412"/>
        <end position="430"/>
    </location>
</feature>
<keyword evidence="4 6" id="KW-1133">Transmembrane helix</keyword>
<feature type="transmembrane region" description="Helical" evidence="6">
    <location>
        <begin position="255"/>
        <end position="276"/>
    </location>
</feature>
<evidence type="ECO:0000256" key="1">
    <source>
        <dbReference type="ARBA" id="ARBA00004141"/>
    </source>
</evidence>
<name>A0AAD2EUJ4_9RALS</name>
<keyword evidence="5 6" id="KW-0472">Membrane</keyword>
<comment type="caution">
    <text evidence="8">The sequence shown here is derived from an EMBL/GenBank/DDBJ whole genome shotgun (WGS) entry which is preliminary data.</text>
</comment>
<dbReference type="GO" id="GO:0022857">
    <property type="term" value="F:transmembrane transporter activity"/>
    <property type="evidence" value="ECO:0007669"/>
    <property type="project" value="InterPro"/>
</dbReference>
<dbReference type="FunFam" id="1.20.1250.20:FF:000018">
    <property type="entry name" value="MFS transporter permease"/>
    <property type="match status" value="1"/>
</dbReference>
<feature type="transmembrane region" description="Helical" evidence="6">
    <location>
        <begin position="190"/>
        <end position="212"/>
    </location>
</feature>
<feature type="transmembrane region" description="Helical" evidence="6">
    <location>
        <begin position="65"/>
        <end position="85"/>
    </location>
</feature>
<keyword evidence="3 6" id="KW-0812">Transmembrane</keyword>
<feature type="transmembrane region" description="Helical" evidence="6">
    <location>
        <begin position="321"/>
        <end position="340"/>
    </location>
</feature>
<protein>
    <submittedName>
        <fullName evidence="8">Tartrate transporter</fullName>
    </submittedName>
</protein>
<keyword evidence="2" id="KW-0813">Transport</keyword>
<feature type="transmembrane region" description="Helical" evidence="6">
    <location>
        <begin position="155"/>
        <end position="178"/>
    </location>
</feature>
<dbReference type="Gene3D" id="1.20.1250.20">
    <property type="entry name" value="MFS general substrate transporter like domains"/>
    <property type="match status" value="2"/>
</dbReference>
<evidence type="ECO:0000256" key="2">
    <source>
        <dbReference type="ARBA" id="ARBA00022448"/>
    </source>
</evidence>
<evidence type="ECO:0000313" key="9">
    <source>
        <dbReference type="Proteomes" id="UP001189915"/>
    </source>
</evidence>
<dbReference type="Proteomes" id="UP001189915">
    <property type="component" value="Unassembled WGS sequence"/>
</dbReference>
<dbReference type="AlphaFoldDB" id="A0AAD2EUJ4"/>
<sequence length="451" mass="48252">MNQPSVAAPDIASVHRDAPLQRLYGRIAWRILPFMLLCYVLAYLDRVNISFAKLQMQRDLGMSDAAYGLGAGVFFLGYMLLEIPSNLLLEKIGARKTISRIMILWGMTSASMMIVHDGPSFYLLRFLLGTFEAGFAPGMILYLTFWFSDARRASVMAIVLMAGPIAGMLGGPLSAGIMTVFQGTHGLAGWQWLFLAEGLPCVLLGAVALCYLDDSPSNARWLSDTEKALLLAETKATSAQSRHAALSTALKDPRVYAMAFSYFCLVCGLYTVSFWLPTLLRAAGVASTVELGWYAALPYLATVIAVPLLAGHSDRLRERRLHSAIPALAGALGLLLASTLSPRLGGLLLCMALVTICIYAAYVVFWSIPTAYLRGPAAAGGIAFINSIGLLGGFVSPSLIGWLKAETGTLQSGLMAMALILCAGGASILLNRIPAAGTRAQDELRISEGTV</sequence>
<evidence type="ECO:0000259" key="7">
    <source>
        <dbReference type="PROSITE" id="PS50850"/>
    </source>
</evidence>
<evidence type="ECO:0000256" key="6">
    <source>
        <dbReference type="SAM" id="Phobius"/>
    </source>
</evidence>
<feature type="transmembrane region" description="Helical" evidence="6">
    <location>
        <begin position="377"/>
        <end position="400"/>
    </location>
</feature>
<keyword evidence="9" id="KW-1185">Reference proteome</keyword>
<evidence type="ECO:0000256" key="4">
    <source>
        <dbReference type="ARBA" id="ARBA00022989"/>
    </source>
</evidence>
<dbReference type="Pfam" id="PF07690">
    <property type="entry name" value="MFS_1"/>
    <property type="match status" value="1"/>
</dbReference>
<gene>
    <name evidence="8" type="primary">ttuB_6</name>
    <name evidence="8" type="ORF">LMG18091_03776</name>
</gene>
<dbReference type="PANTHER" id="PTHR43791">
    <property type="entry name" value="PERMEASE-RELATED"/>
    <property type="match status" value="1"/>
</dbReference>
<dbReference type="PROSITE" id="PS50850">
    <property type="entry name" value="MFS"/>
    <property type="match status" value="1"/>
</dbReference>